<organism evidence="2 3">
    <name type="scientific">Ficus carica</name>
    <name type="common">Common fig</name>
    <dbReference type="NCBI Taxonomy" id="3494"/>
    <lineage>
        <taxon>Eukaryota</taxon>
        <taxon>Viridiplantae</taxon>
        <taxon>Streptophyta</taxon>
        <taxon>Embryophyta</taxon>
        <taxon>Tracheophyta</taxon>
        <taxon>Spermatophyta</taxon>
        <taxon>Magnoliopsida</taxon>
        <taxon>eudicotyledons</taxon>
        <taxon>Gunneridae</taxon>
        <taxon>Pentapetalae</taxon>
        <taxon>rosids</taxon>
        <taxon>fabids</taxon>
        <taxon>Rosales</taxon>
        <taxon>Moraceae</taxon>
        <taxon>Ficeae</taxon>
        <taxon>Ficus</taxon>
    </lineage>
</organism>
<evidence type="ECO:0000313" key="2">
    <source>
        <dbReference type="EMBL" id="GMN66382.1"/>
    </source>
</evidence>
<sequence>MDSLTFNRPDVEYITVSSDSDAMLKDKSPLTDDEFINDELGDETLEEYVKEEVTEFEEYSDLDVDEEVEDNNSDDE</sequence>
<dbReference type="Proteomes" id="UP001187192">
    <property type="component" value="Unassembled WGS sequence"/>
</dbReference>
<feature type="region of interest" description="Disordered" evidence="1">
    <location>
        <begin position="54"/>
        <end position="76"/>
    </location>
</feature>
<proteinExistence type="predicted"/>
<gene>
    <name evidence="2" type="ORF">TIFTF001_035460</name>
</gene>
<keyword evidence="3" id="KW-1185">Reference proteome</keyword>
<reference evidence="2" key="1">
    <citation type="submission" date="2023-07" db="EMBL/GenBank/DDBJ databases">
        <title>draft genome sequence of fig (Ficus carica).</title>
        <authorList>
            <person name="Takahashi T."/>
            <person name="Nishimura K."/>
        </authorList>
    </citation>
    <scope>NUCLEOTIDE SEQUENCE</scope>
</reference>
<name>A0AA88JA60_FICCA</name>
<accession>A0AA88JA60</accession>
<protein>
    <submittedName>
        <fullName evidence="2">Uncharacterized protein</fullName>
    </submittedName>
</protein>
<evidence type="ECO:0000313" key="3">
    <source>
        <dbReference type="Proteomes" id="UP001187192"/>
    </source>
</evidence>
<dbReference type="AlphaFoldDB" id="A0AA88JA60"/>
<evidence type="ECO:0000256" key="1">
    <source>
        <dbReference type="SAM" id="MobiDB-lite"/>
    </source>
</evidence>
<comment type="caution">
    <text evidence="2">The sequence shown here is derived from an EMBL/GenBank/DDBJ whole genome shotgun (WGS) entry which is preliminary data.</text>
</comment>
<dbReference type="EMBL" id="BTGU01000319">
    <property type="protein sequence ID" value="GMN66382.1"/>
    <property type="molecule type" value="Genomic_DNA"/>
</dbReference>